<keyword evidence="4" id="KW-1185">Reference proteome</keyword>
<feature type="domain" description="Trimeric autotransporter adhesin YadA-like head" evidence="2">
    <location>
        <begin position="78"/>
        <end position="101"/>
    </location>
</feature>
<feature type="domain" description="Trimeric autotransporter adhesin YadA-like head" evidence="2">
    <location>
        <begin position="105"/>
        <end position="130"/>
    </location>
</feature>
<dbReference type="CDD" id="cd12820">
    <property type="entry name" value="LbR_YadA-like"/>
    <property type="match status" value="1"/>
</dbReference>
<name>A0ABT1FTA1_9BACT</name>
<comment type="caution">
    <text evidence="3">The sequence shown here is derived from an EMBL/GenBank/DDBJ whole genome shotgun (WGS) entry which is preliminary data.</text>
</comment>
<evidence type="ECO:0000313" key="3">
    <source>
        <dbReference type="EMBL" id="MCP1384725.1"/>
    </source>
</evidence>
<dbReference type="SUPFAM" id="SSF101967">
    <property type="entry name" value="Adhesin YadA, collagen-binding domain"/>
    <property type="match status" value="1"/>
</dbReference>
<dbReference type="Pfam" id="PF05658">
    <property type="entry name" value="YadA_head"/>
    <property type="match status" value="3"/>
</dbReference>
<dbReference type="Proteomes" id="UP001204772">
    <property type="component" value="Unassembled WGS sequence"/>
</dbReference>
<proteinExistence type="predicted"/>
<dbReference type="InterPro" id="IPR011049">
    <property type="entry name" value="Serralysin-like_metalloprot_C"/>
</dbReference>
<evidence type="ECO:0000256" key="1">
    <source>
        <dbReference type="SAM" id="SignalP"/>
    </source>
</evidence>
<dbReference type="EMBL" id="JAMZEL010000009">
    <property type="protein sequence ID" value="MCP1384725.1"/>
    <property type="molecule type" value="Genomic_DNA"/>
</dbReference>
<dbReference type="RefSeq" id="WP_253530498.1">
    <property type="nucleotide sequence ID" value="NZ_JAMZEL010000009.1"/>
</dbReference>
<accession>A0ABT1FTA1</accession>
<evidence type="ECO:0000313" key="4">
    <source>
        <dbReference type="Proteomes" id="UP001204772"/>
    </source>
</evidence>
<feature type="signal peptide" evidence="1">
    <location>
        <begin position="1"/>
        <end position="21"/>
    </location>
</feature>
<gene>
    <name evidence="3" type="ORF">NCI00_19980</name>
</gene>
<dbReference type="InterPro" id="IPR008640">
    <property type="entry name" value="Adhesin_Head_dom"/>
</dbReference>
<sequence>MKKSLSFLMIAFPILSWGQFAEMTPTRIFARKKILNEFFVNDSTVFFWNTNKGSLRAGLAKTDNYAPYSEAFREVNIGNYSLAYGTNNIASGTNSFAGGSRNISSGINSVALGNLSEASIGNSFALGYNAKASANGAVAFSNGQAKADFSLAFSGGSTESVGSLAFHNGKTTNLGSFAIGESAVATERYSAAIGRNITSNSKYCLVVGQFNDPTINTAGQDDANSPRFVVGTGYSGVNNINGFVVYQSGNATHKGRISVNTASLPRASLDVVGTDAIIIPVGTSAQRPSTPIVGMIRYNSEIDKYEGYVQDAGSGAPGWKGLH</sequence>
<evidence type="ECO:0000259" key="2">
    <source>
        <dbReference type="Pfam" id="PF05658"/>
    </source>
</evidence>
<protein>
    <recommendedName>
        <fullName evidence="2">Trimeric autotransporter adhesin YadA-like head domain-containing protein</fullName>
    </recommendedName>
</protein>
<dbReference type="Gene3D" id="2.150.10.10">
    <property type="entry name" value="Serralysin-like metalloprotease, C-terminal"/>
    <property type="match status" value="1"/>
</dbReference>
<feature type="domain" description="Trimeric autotransporter adhesin YadA-like head" evidence="2">
    <location>
        <begin position="175"/>
        <end position="196"/>
    </location>
</feature>
<organism evidence="3 4">
    <name type="scientific">Runella salmonicolor</name>
    <dbReference type="NCBI Taxonomy" id="2950278"/>
    <lineage>
        <taxon>Bacteria</taxon>
        <taxon>Pseudomonadati</taxon>
        <taxon>Bacteroidota</taxon>
        <taxon>Cytophagia</taxon>
        <taxon>Cytophagales</taxon>
        <taxon>Spirosomataceae</taxon>
        <taxon>Runella</taxon>
    </lineage>
</organism>
<feature type="chain" id="PRO_5046388390" description="Trimeric autotransporter adhesin YadA-like head domain-containing protein" evidence="1">
    <location>
        <begin position="22"/>
        <end position="323"/>
    </location>
</feature>
<keyword evidence="1" id="KW-0732">Signal</keyword>
<reference evidence="3 4" key="1">
    <citation type="submission" date="2022-06" db="EMBL/GenBank/DDBJ databases">
        <title>Runella sp. S5 genome sequencing.</title>
        <authorList>
            <person name="Park S."/>
        </authorList>
    </citation>
    <scope>NUCLEOTIDE SEQUENCE [LARGE SCALE GENOMIC DNA]</scope>
    <source>
        <strain evidence="3 4">S5</strain>
    </source>
</reference>